<evidence type="ECO:0000256" key="1">
    <source>
        <dbReference type="SAM" id="MobiDB-lite"/>
    </source>
</evidence>
<dbReference type="Proteomes" id="UP001056035">
    <property type="component" value="Chromosome"/>
</dbReference>
<dbReference type="EMBL" id="CP098502">
    <property type="protein sequence ID" value="UTI63597.1"/>
    <property type="molecule type" value="Genomic_DNA"/>
</dbReference>
<evidence type="ECO:0000256" key="2">
    <source>
        <dbReference type="SAM" id="Phobius"/>
    </source>
</evidence>
<evidence type="ECO:0000313" key="3">
    <source>
        <dbReference type="EMBL" id="UTI63597.1"/>
    </source>
</evidence>
<keyword evidence="2" id="KW-0812">Transmembrane</keyword>
<feature type="transmembrane region" description="Helical" evidence="2">
    <location>
        <begin position="54"/>
        <end position="77"/>
    </location>
</feature>
<accession>A0ABY5DS86</accession>
<sequence length="161" mass="16942">MDDEDQRGRLSQGMADILNNVSSGVLFIFVAVFFLAGAIGGISLVSRLGGAGWFMYALVIGTYSLVFGPIIASAVTLRQNGSPKHRAELAARREQQRRKFGLHLREMEAAQAAAPADGPDAEKRVPASTSTSPAAVTNGPTPTDESVTKPGTRSPGADSDR</sequence>
<protein>
    <submittedName>
        <fullName evidence="3">Uncharacterized protein</fullName>
    </submittedName>
</protein>
<reference evidence="3 4" key="1">
    <citation type="submission" date="2022-06" db="EMBL/GenBank/DDBJ databases">
        <title>Paraconexibacter antarcticus.</title>
        <authorList>
            <person name="Kim C.S."/>
        </authorList>
    </citation>
    <scope>NUCLEOTIDE SEQUENCE [LARGE SCALE GENOMIC DNA]</scope>
    <source>
        <strain evidence="3 4">02-257</strain>
    </source>
</reference>
<evidence type="ECO:0000313" key="4">
    <source>
        <dbReference type="Proteomes" id="UP001056035"/>
    </source>
</evidence>
<organism evidence="3 4">
    <name type="scientific">Paraconexibacter antarcticus</name>
    <dbReference type="NCBI Taxonomy" id="2949664"/>
    <lineage>
        <taxon>Bacteria</taxon>
        <taxon>Bacillati</taxon>
        <taxon>Actinomycetota</taxon>
        <taxon>Thermoleophilia</taxon>
        <taxon>Solirubrobacterales</taxon>
        <taxon>Paraconexibacteraceae</taxon>
        <taxon>Paraconexibacter</taxon>
    </lineage>
</organism>
<feature type="compositionally biased region" description="Low complexity" evidence="1">
    <location>
        <begin position="109"/>
        <end position="118"/>
    </location>
</feature>
<feature type="compositionally biased region" description="Polar residues" evidence="1">
    <location>
        <begin position="127"/>
        <end position="151"/>
    </location>
</feature>
<proteinExistence type="predicted"/>
<name>A0ABY5DS86_9ACTN</name>
<dbReference type="RefSeq" id="WP_254570322.1">
    <property type="nucleotide sequence ID" value="NZ_CP098502.1"/>
</dbReference>
<feature type="region of interest" description="Disordered" evidence="1">
    <location>
        <begin position="108"/>
        <end position="161"/>
    </location>
</feature>
<keyword evidence="2" id="KW-1133">Transmembrane helix</keyword>
<gene>
    <name evidence="3" type="ORF">NBH00_19915</name>
</gene>
<keyword evidence="2" id="KW-0472">Membrane</keyword>
<feature type="transmembrane region" description="Helical" evidence="2">
    <location>
        <begin position="21"/>
        <end position="42"/>
    </location>
</feature>
<keyword evidence="4" id="KW-1185">Reference proteome</keyword>